<keyword evidence="3" id="KW-0804">Transcription</keyword>
<dbReference type="SMART" id="SM00345">
    <property type="entry name" value="HTH_GNTR"/>
    <property type="match status" value="1"/>
</dbReference>
<dbReference type="InterPro" id="IPR000524">
    <property type="entry name" value="Tscrpt_reg_HTH_GntR"/>
</dbReference>
<dbReference type="CDD" id="cd07377">
    <property type="entry name" value="WHTH_GntR"/>
    <property type="match status" value="1"/>
</dbReference>
<dbReference type="GO" id="GO:0003677">
    <property type="term" value="F:DNA binding"/>
    <property type="evidence" value="ECO:0007669"/>
    <property type="project" value="UniProtKB-KW"/>
</dbReference>
<dbReference type="SMART" id="SM00895">
    <property type="entry name" value="FCD"/>
    <property type="match status" value="1"/>
</dbReference>
<evidence type="ECO:0000313" key="5">
    <source>
        <dbReference type="EMBL" id="TCP02227.1"/>
    </source>
</evidence>
<dbReference type="Pfam" id="PF07729">
    <property type="entry name" value="FCD"/>
    <property type="match status" value="1"/>
</dbReference>
<comment type="caution">
    <text evidence="5">The sequence shown here is derived from an EMBL/GenBank/DDBJ whole genome shotgun (WGS) entry which is preliminary data.</text>
</comment>
<accession>A0A4R2MCD4</accession>
<proteinExistence type="predicted"/>
<dbReference type="InterPro" id="IPR011711">
    <property type="entry name" value="GntR_C"/>
</dbReference>
<organism evidence="5 6">
    <name type="scientific">Rubrivivax gelatinosus</name>
    <name type="common">Rhodocyclus gelatinosus</name>
    <name type="synonym">Rhodopseudomonas gelatinosa</name>
    <dbReference type="NCBI Taxonomy" id="28068"/>
    <lineage>
        <taxon>Bacteria</taxon>
        <taxon>Pseudomonadati</taxon>
        <taxon>Pseudomonadota</taxon>
        <taxon>Betaproteobacteria</taxon>
        <taxon>Burkholderiales</taxon>
        <taxon>Sphaerotilaceae</taxon>
        <taxon>Rubrivivax</taxon>
    </lineage>
</organism>
<name>A0A4R2MCD4_RUBGE</name>
<dbReference type="PRINTS" id="PR00035">
    <property type="entry name" value="HTHGNTR"/>
</dbReference>
<reference evidence="5 6" key="1">
    <citation type="submission" date="2019-03" db="EMBL/GenBank/DDBJ databases">
        <title>Genomic Encyclopedia of Type Strains, Phase IV (KMG-IV): sequencing the most valuable type-strain genomes for metagenomic binning, comparative biology and taxonomic classification.</title>
        <authorList>
            <person name="Goeker M."/>
        </authorList>
    </citation>
    <scope>NUCLEOTIDE SEQUENCE [LARGE SCALE GENOMIC DNA]</scope>
    <source>
        <strain evidence="5 6">DSM 1709</strain>
    </source>
</reference>
<evidence type="ECO:0000256" key="3">
    <source>
        <dbReference type="ARBA" id="ARBA00023163"/>
    </source>
</evidence>
<evidence type="ECO:0000256" key="1">
    <source>
        <dbReference type="ARBA" id="ARBA00023015"/>
    </source>
</evidence>
<dbReference type="InterPro" id="IPR036388">
    <property type="entry name" value="WH-like_DNA-bd_sf"/>
</dbReference>
<dbReference type="PANTHER" id="PTHR43537">
    <property type="entry name" value="TRANSCRIPTIONAL REGULATOR, GNTR FAMILY"/>
    <property type="match status" value="1"/>
</dbReference>
<dbReference type="SUPFAM" id="SSF48008">
    <property type="entry name" value="GntR ligand-binding domain-like"/>
    <property type="match status" value="1"/>
</dbReference>
<dbReference type="OrthoDB" id="1040417at2"/>
<dbReference type="GO" id="GO:0003700">
    <property type="term" value="F:DNA-binding transcription factor activity"/>
    <property type="evidence" value="ECO:0007669"/>
    <property type="project" value="InterPro"/>
</dbReference>
<sequence>MSVSFSTIRPGLKLADQVASALEAEIRSGGLAAGQKLPTEQALGQQFGVSRTVVREAVQRLKSRGLVDSRQGSGVYVLAAGCEPLSFDPTAAASREAVLQIIELRRALEAEVAELAAQRRTPAQAQAIRAALLAIADAVASGGDGAVEDVRFHRAIGEAAGNPFLIRTLDYLAQFLQGVTRVTRANEARHREFAEQVKREHEAVVQAIEAGDAPAARHAAAQHMNNAMLRLQHADASFWQQDGARLAAVLVPPTMPA</sequence>
<feature type="domain" description="HTH gntR-type" evidence="4">
    <location>
        <begin position="12"/>
        <end position="80"/>
    </location>
</feature>
<dbReference type="AlphaFoldDB" id="A0A4R2MCD4"/>
<evidence type="ECO:0000259" key="4">
    <source>
        <dbReference type="PROSITE" id="PS50949"/>
    </source>
</evidence>
<dbReference type="InterPro" id="IPR008920">
    <property type="entry name" value="TF_FadR/GntR_C"/>
</dbReference>
<keyword evidence="1" id="KW-0805">Transcription regulation</keyword>
<dbReference type="EMBL" id="SLXD01000007">
    <property type="protein sequence ID" value="TCP02227.1"/>
    <property type="molecule type" value="Genomic_DNA"/>
</dbReference>
<dbReference type="Pfam" id="PF00392">
    <property type="entry name" value="GntR"/>
    <property type="match status" value="1"/>
</dbReference>
<keyword evidence="2" id="KW-0238">DNA-binding</keyword>
<evidence type="ECO:0000313" key="6">
    <source>
        <dbReference type="Proteomes" id="UP000295106"/>
    </source>
</evidence>
<dbReference type="PANTHER" id="PTHR43537:SF5">
    <property type="entry name" value="UXU OPERON TRANSCRIPTIONAL REGULATOR"/>
    <property type="match status" value="1"/>
</dbReference>
<dbReference type="GeneID" id="99686158"/>
<evidence type="ECO:0000256" key="2">
    <source>
        <dbReference type="ARBA" id="ARBA00023125"/>
    </source>
</evidence>
<dbReference type="InterPro" id="IPR036390">
    <property type="entry name" value="WH_DNA-bd_sf"/>
</dbReference>
<dbReference type="Gene3D" id="1.10.10.10">
    <property type="entry name" value="Winged helix-like DNA-binding domain superfamily/Winged helix DNA-binding domain"/>
    <property type="match status" value="1"/>
</dbReference>
<protein>
    <submittedName>
        <fullName evidence="5">GntR family transcriptional regulator</fullName>
    </submittedName>
</protein>
<dbReference type="Gene3D" id="1.20.120.530">
    <property type="entry name" value="GntR ligand-binding domain-like"/>
    <property type="match status" value="1"/>
</dbReference>
<dbReference type="RefSeq" id="WP_132647680.1">
    <property type="nucleotide sequence ID" value="NZ_CP181386.1"/>
</dbReference>
<dbReference type="SUPFAM" id="SSF46785">
    <property type="entry name" value="Winged helix' DNA-binding domain"/>
    <property type="match status" value="1"/>
</dbReference>
<dbReference type="Proteomes" id="UP000295106">
    <property type="component" value="Unassembled WGS sequence"/>
</dbReference>
<gene>
    <name evidence="5" type="ORF">EV684_107233</name>
</gene>
<dbReference type="PROSITE" id="PS50949">
    <property type="entry name" value="HTH_GNTR"/>
    <property type="match status" value="1"/>
</dbReference>